<proteinExistence type="predicted"/>
<accession>A0A8W8MIJ9</accession>
<dbReference type="Proteomes" id="UP000005408">
    <property type="component" value="Unassembled WGS sequence"/>
</dbReference>
<name>A0A8W8MIJ9_MAGGI</name>
<dbReference type="AlphaFoldDB" id="A0A8W8MIJ9"/>
<evidence type="ECO:0000313" key="1">
    <source>
        <dbReference type="EnsemblMetazoa" id="G33426.1:cds"/>
    </source>
</evidence>
<dbReference type="EnsemblMetazoa" id="G33426.1">
    <property type="protein sequence ID" value="G33426.1:cds"/>
    <property type="gene ID" value="G33426"/>
</dbReference>
<organism evidence="1 2">
    <name type="scientific">Magallana gigas</name>
    <name type="common">Pacific oyster</name>
    <name type="synonym">Crassostrea gigas</name>
    <dbReference type="NCBI Taxonomy" id="29159"/>
    <lineage>
        <taxon>Eukaryota</taxon>
        <taxon>Metazoa</taxon>
        <taxon>Spiralia</taxon>
        <taxon>Lophotrochozoa</taxon>
        <taxon>Mollusca</taxon>
        <taxon>Bivalvia</taxon>
        <taxon>Autobranchia</taxon>
        <taxon>Pteriomorphia</taxon>
        <taxon>Ostreida</taxon>
        <taxon>Ostreoidea</taxon>
        <taxon>Ostreidae</taxon>
        <taxon>Magallana</taxon>
    </lineage>
</organism>
<evidence type="ECO:0000313" key="2">
    <source>
        <dbReference type="Proteomes" id="UP000005408"/>
    </source>
</evidence>
<protein>
    <submittedName>
        <fullName evidence="1">Uncharacterized protein</fullName>
    </submittedName>
</protein>
<sequence length="66" mass="7634">MVSALYDTASFITDEEYRTKYPERPPADVQAMFEKPFLYGARSSHMTQRRIPEVAVIPLYGYGNRT</sequence>
<reference evidence="1" key="1">
    <citation type="submission" date="2022-08" db="UniProtKB">
        <authorList>
            <consortium name="EnsemblMetazoa"/>
        </authorList>
    </citation>
    <scope>IDENTIFICATION</scope>
    <source>
        <strain evidence="1">05x7-T-G4-1.051#20</strain>
    </source>
</reference>
<keyword evidence="2" id="KW-1185">Reference proteome</keyword>